<reference evidence="2" key="1">
    <citation type="submission" date="2015-07" db="EMBL/GenBank/DDBJ databases">
        <title>Near-Complete Genome Sequence of the Cellulolytic Bacterium Bacteroides (Pseudobacteroides) cellulosolvens ATCC 35603.</title>
        <authorList>
            <person name="Dassa B."/>
            <person name="Utturkar S.M."/>
            <person name="Klingeman D.M."/>
            <person name="Hurt R.A."/>
            <person name="Keller M."/>
            <person name="Xu J."/>
            <person name="Reddy Y.H.K."/>
            <person name="Borovok I."/>
            <person name="Grinberg I.R."/>
            <person name="Lamed R."/>
            <person name="Zhivin O."/>
            <person name="Bayer E.A."/>
            <person name="Brown S.D."/>
        </authorList>
    </citation>
    <scope>NUCLEOTIDE SEQUENCE [LARGE SCALE GENOMIC DNA]</scope>
    <source>
        <strain evidence="2">DSM 2933</strain>
    </source>
</reference>
<evidence type="ECO:0000313" key="2">
    <source>
        <dbReference type="Proteomes" id="UP000036923"/>
    </source>
</evidence>
<protein>
    <submittedName>
        <fullName evidence="1">Uncharacterized protein</fullName>
    </submittedName>
</protein>
<proteinExistence type="predicted"/>
<dbReference type="OrthoDB" id="193632at2"/>
<dbReference type="STRING" id="398512.Bccel_4292"/>
<gene>
    <name evidence="1" type="ORF">Bccel_4292</name>
</gene>
<accession>A0A0L6JT74</accession>
<dbReference type="EMBL" id="LGTC01000001">
    <property type="protein sequence ID" value="KNY29018.1"/>
    <property type="molecule type" value="Genomic_DNA"/>
</dbReference>
<dbReference type="AlphaFoldDB" id="A0A0L6JT74"/>
<evidence type="ECO:0000313" key="1">
    <source>
        <dbReference type="EMBL" id="KNY29018.1"/>
    </source>
</evidence>
<dbReference type="eggNOG" id="COG3391">
    <property type="taxonomic scope" value="Bacteria"/>
</dbReference>
<comment type="caution">
    <text evidence="1">The sequence shown here is derived from an EMBL/GenBank/DDBJ whole genome shotgun (WGS) entry which is preliminary data.</text>
</comment>
<organism evidence="1 2">
    <name type="scientific">Pseudobacteroides cellulosolvens ATCC 35603 = DSM 2933</name>
    <dbReference type="NCBI Taxonomy" id="398512"/>
    <lineage>
        <taxon>Bacteria</taxon>
        <taxon>Bacillati</taxon>
        <taxon>Bacillota</taxon>
        <taxon>Clostridia</taxon>
        <taxon>Eubacteriales</taxon>
        <taxon>Oscillospiraceae</taxon>
        <taxon>Pseudobacteroides</taxon>
    </lineage>
</organism>
<name>A0A0L6JT74_9FIRM</name>
<dbReference type="Proteomes" id="UP000036923">
    <property type="component" value="Unassembled WGS sequence"/>
</dbReference>
<sequence length="819" mass="90041">MRIMPENTMTLLKSRSMIGSDAPTGRIEFPEIAMSTIDGVDSVGEGSADYRWFRNIIEHNGRIYIAATNNDTFPKNGGLWEWDGNISLAQVVFANPSMVTADLWIASDGTGIYLLSSNGLSAHDNKFYVKSGSSWSEITETPTYPDGSGGSGSLPLVGLVYANGAFWALSNIYHYGEEWGGCLYTSSGGGWSKVCGTTGNQTFPGRLWFNTEDDCLYAFGRSDPEDADSLVTIVRYDTNGGSGWETVAEGLDVFRDGRGGNSTFAWLDSGLHAVDGDTGDVYKVNEDGTISKVSVTQNGYTPLVEDTVVHNKVLYIAPQVGGTGLNLDYYNGSRLVQMNIPQQQSIAIKHLFVFSVTGKLYGIGQAAPSYTPRLIEFELSEGAAKLQVEQISVQREEAADSQRLTFSLPNINPSDPTDAGYYTPYRGGHEFDKALNEWYCVIIPSRRVVAKIGYGIDLATVFTGEIDDVTMSAQPRDYNISADCRDLACWFIDREISLVIQGKTKYYIKYPLPSGVKKYWITPGGSTKPDVADIVKDLCMRAGFKAADVIVEATGIKLDPTFEKTTYMDAINEMCTVSGFEFFIDEDGIARFYFPTDREPSVTNEQHALNGTAWVSLEHNHLVSGSDKVTSSNGAVTYSRDVDYEIDLENGKIRRLSGSSIPGGSTVKASYVYAGWVFREGEDIFSLKFGVSRRNIYGTIRVAGKKKEGVATSPSTMWDTSKVHKSKVLFADNQHLDSQEECNECAARLKQDMVRRYTCAEFVAVGNPWLQVGDNIMVVESSTTISEVYKILSISFDLSTDGFTMELKTFHVGYTPLTT</sequence>
<dbReference type="RefSeq" id="WP_036937297.1">
    <property type="nucleotide sequence ID" value="NZ_JQKC01000005.1"/>
</dbReference>
<keyword evidence="2" id="KW-1185">Reference proteome</keyword>
<dbReference type="SUPFAM" id="SSF69279">
    <property type="entry name" value="Phage tail proteins"/>
    <property type="match status" value="1"/>
</dbReference>